<name>A0A0E9RKR3_ANGAN</name>
<accession>A0A0E9RKR3</accession>
<organism evidence="1">
    <name type="scientific">Anguilla anguilla</name>
    <name type="common">European freshwater eel</name>
    <name type="synonym">Muraena anguilla</name>
    <dbReference type="NCBI Taxonomy" id="7936"/>
    <lineage>
        <taxon>Eukaryota</taxon>
        <taxon>Metazoa</taxon>
        <taxon>Chordata</taxon>
        <taxon>Craniata</taxon>
        <taxon>Vertebrata</taxon>
        <taxon>Euteleostomi</taxon>
        <taxon>Actinopterygii</taxon>
        <taxon>Neopterygii</taxon>
        <taxon>Teleostei</taxon>
        <taxon>Anguilliformes</taxon>
        <taxon>Anguillidae</taxon>
        <taxon>Anguilla</taxon>
    </lineage>
</organism>
<protein>
    <submittedName>
        <fullName evidence="1">Uncharacterized protein</fullName>
    </submittedName>
</protein>
<reference evidence="1" key="1">
    <citation type="submission" date="2014-11" db="EMBL/GenBank/DDBJ databases">
        <authorList>
            <person name="Amaro Gonzalez C."/>
        </authorList>
    </citation>
    <scope>NUCLEOTIDE SEQUENCE</scope>
</reference>
<dbReference type="EMBL" id="GBXM01090453">
    <property type="protein sequence ID" value="JAH18124.1"/>
    <property type="molecule type" value="Transcribed_RNA"/>
</dbReference>
<dbReference type="EMBL" id="GBXM01079190">
    <property type="protein sequence ID" value="JAH29387.1"/>
    <property type="molecule type" value="Transcribed_RNA"/>
</dbReference>
<sequence length="43" mass="4673">MSGHVNELTVLIIKQKLACNPETDVPFMLTPVQDRVSGSGDEC</sequence>
<proteinExistence type="predicted"/>
<reference evidence="1" key="2">
    <citation type="journal article" date="2015" name="Fish Shellfish Immunol.">
        <title>Early steps in the European eel (Anguilla anguilla)-Vibrio vulnificus interaction in the gills: Role of the RtxA13 toxin.</title>
        <authorList>
            <person name="Callol A."/>
            <person name="Pajuelo D."/>
            <person name="Ebbesson L."/>
            <person name="Teles M."/>
            <person name="MacKenzie S."/>
            <person name="Amaro C."/>
        </authorList>
    </citation>
    <scope>NUCLEOTIDE SEQUENCE</scope>
</reference>
<dbReference type="AlphaFoldDB" id="A0A0E9RKR3"/>
<evidence type="ECO:0000313" key="1">
    <source>
        <dbReference type="EMBL" id="JAH29387.1"/>
    </source>
</evidence>